<name>A0A2P5FUB4_TREOI</name>
<reference evidence="2" key="1">
    <citation type="submission" date="2016-06" db="EMBL/GenBank/DDBJ databases">
        <title>Parallel loss of symbiosis genes in relatives of nitrogen-fixing non-legume Parasponia.</title>
        <authorList>
            <person name="Van Velzen R."/>
            <person name="Holmer R."/>
            <person name="Bu F."/>
            <person name="Rutten L."/>
            <person name="Van Zeijl A."/>
            <person name="Liu W."/>
            <person name="Santuari L."/>
            <person name="Cao Q."/>
            <person name="Sharma T."/>
            <person name="Shen D."/>
            <person name="Roswanjaya Y."/>
            <person name="Wardhani T."/>
            <person name="Kalhor M.S."/>
            <person name="Jansen J."/>
            <person name="Van den Hoogen J."/>
            <person name="Gungor B."/>
            <person name="Hartog M."/>
            <person name="Hontelez J."/>
            <person name="Verver J."/>
            <person name="Yang W.-C."/>
            <person name="Schijlen E."/>
            <person name="Repin R."/>
            <person name="Schilthuizen M."/>
            <person name="Schranz E."/>
            <person name="Heidstra R."/>
            <person name="Miyata K."/>
            <person name="Fedorova E."/>
            <person name="Kohlen W."/>
            <person name="Bisseling T."/>
            <person name="Smit S."/>
            <person name="Geurts R."/>
        </authorList>
    </citation>
    <scope>NUCLEOTIDE SEQUENCE [LARGE SCALE GENOMIC DNA]</scope>
    <source>
        <strain evidence="2">cv. RG33-2</strain>
    </source>
</reference>
<sequence length="73" mass="8166">MEIGQVGESEAKGFDLSFQEYTVDAHGKEFETDESGSSRLCFSSISKDIGFLDKELAASGFSREDQEYIETVW</sequence>
<comment type="caution">
    <text evidence="1">The sequence shown here is derived from an EMBL/GenBank/DDBJ whole genome shotgun (WGS) entry which is preliminary data.</text>
</comment>
<proteinExistence type="predicted"/>
<dbReference type="AlphaFoldDB" id="A0A2P5FUB4"/>
<organism evidence="1 2">
    <name type="scientific">Trema orientale</name>
    <name type="common">Charcoal tree</name>
    <name type="synonym">Celtis orientalis</name>
    <dbReference type="NCBI Taxonomy" id="63057"/>
    <lineage>
        <taxon>Eukaryota</taxon>
        <taxon>Viridiplantae</taxon>
        <taxon>Streptophyta</taxon>
        <taxon>Embryophyta</taxon>
        <taxon>Tracheophyta</taxon>
        <taxon>Spermatophyta</taxon>
        <taxon>Magnoliopsida</taxon>
        <taxon>eudicotyledons</taxon>
        <taxon>Gunneridae</taxon>
        <taxon>Pentapetalae</taxon>
        <taxon>rosids</taxon>
        <taxon>fabids</taxon>
        <taxon>Rosales</taxon>
        <taxon>Cannabaceae</taxon>
        <taxon>Trema</taxon>
    </lineage>
</organism>
<evidence type="ECO:0000313" key="1">
    <source>
        <dbReference type="EMBL" id="POO01359.1"/>
    </source>
</evidence>
<dbReference type="OrthoDB" id="10258631at2759"/>
<dbReference type="EMBL" id="JXTC01000008">
    <property type="protein sequence ID" value="POO01359.1"/>
    <property type="molecule type" value="Genomic_DNA"/>
</dbReference>
<accession>A0A2P5FUB4</accession>
<protein>
    <submittedName>
        <fullName evidence="1">Uncharacterized protein</fullName>
    </submittedName>
</protein>
<dbReference type="Proteomes" id="UP000237000">
    <property type="component" value="Unassembled WGS sequence"/>
</dbReference>
<dbReference type="InParanoid" id="A0A2P5FUB4"/>
<gene>
    <name evidence="1" type="ORF">TorRG33x02_026660</name>
</gene>
<keyword evidence="2" id="KW-1185">Reference proteome</keyword>
<dbReference type="STRING" id="63057.A0A2P5FUB4"/>
<evidence type="ECO:0000313" key="2">
    <source>
        <dbReference type="Proteomes" id="UP000237000"/>
    </source>
</evidence>